<protein>
    <submittedName>
        <fullName evidence="2">Putative secreted protein</fullName>
    </submittedName>
</protein>
<evidence type="ECO:0000256" key="1">
    <source>
        <dbReference type="SAM" id="SignalP"/>
    </source>
</evidence>
<reference evidence="2" key="1">
    <citation type="submission" date="2018-01" db="EMBL/GenBank/DDBJ databases">
        <title>An insight into the sialome of Amazonian anophelines.</title>
        <authorList>
            <person name="Ribeiro J.M."/>
            <person name="Scarpassa V."/>
            <person name="Calvo E."/>
        </authorList>
    </citation>
    <scope>NUCLEOTIDE SEQUENCE</scope>
</reference>
<evidence type="ECO:0000313" key="2">
    <source>
        <dbReference type="EMBL" id="MBW73568.1"/>
    </source>
</evidence>
<organism evidence="2">
    <name type="scientific">Anopheles darlingi</name>
    <name type="common">Mosquito</name>
    <dbReference type="NCBI Taxonomy" id="43151"/>
    <lineage>
        <taxon>Eukaryota</taxon>
        <taxon>Metazoa</taxon>
        <taxon>Ecdysozoa</taxon>
        <taxon>Arthropoda</taxon>
        <taxon>Hexapoda</taxon>
        <taxon>Insecta</taxon>
        <taxon>Pterygota</taxon>
        <taxon>Neoptera</taxon>
        <taxon>Endopterygota</taxon>
        <taxon>Diptera</taxon>
        <taxon>Nematocera</taxon>
        <taxon>Culicoidea</taxon>
        <taxon>Culicidae</taxon>
        <taxon>Anophelinae</taxon>
        <taxon>Anopheles</taxon>
    </lineage>
</organism>
<sequence length="73" mass="8133">MLPALCVCVCVCVCVPMGKVDYPFFCFYVASLSEPLRQILNAIHLELTSPPPGVAPATPWNRFTRGTKISLYW</sequence>
<keyword evidence="1" id="KW-0732">Signal</keyword>
<accession>A0A2M4D922</accession>
<dbReference type="EMBL" id="GGFL01009390">
    <property type="protein sequence ID" value="MBW73568.1"/>
    <property type="molecule type" value="Transcribed_RNA"/>
</dbReference>
<dbReference type="AlphaFoldDB" id="A0A2M4D922"/>
<feature type="signal peptide" evidence="1">
    <location>
        <begin position="1"/>
        <end position="20"/>
    </location>
</feature>
<proteinExistence type="predicted"/>
<feature type="chain" id="PRO_5014934726" evidence="1">
    <location>
        <begin position="21"/>
        <end position="73"/>
    </location>
</feature>
<name>A0A2M4D922_ANODA</name>